<evidence type="ECO:0000259" key="2">
    <source>
        <dbReference type="Pfam" id="PF24267"/>
    </source>
</evidence>
<evidence type="ECO:0000313" key="3">
    <source>
        <dbReference type="EMBL" id="SDX86932.1"/>
    </source>
</evidence>
<keyword evidence="1" id="KW-0812">Transmembrane</keyword>
<accession>A0A1H3F7G8</accession>
<dbReference type="Gene3D" id="1.10.10.10">
    <property type="entry name" value="Winged helix-like DNA-binding domain superfamily/Winged helix DNA-binding domain"/>
    <property type="match status" value="1"/>
</dbReference>
<name>A0A1H3F7G8_9EURY</name>
<dbReference type="Proteomes" id="UP000199170">
    <property type="component" value="Unassembled WGS sequence"/>
</dbReference>
<organism evidence="3 4">
    <name type="scientific">Halobellus clavatus</name>
    <dbReference type="NCBI Taxonomy" id="660517"/>
    <lineage>
        <taxon>Archaea</taxon>
        <taxon>Methanobacteriati</taxon>
        <taxon>Methanobacteriota</taxon>
        <taxon>Stenosarchaea group</taxon>
        <taxon>Halobacteria</taxon>
        <taxon>Halobacteriales</taxon>
        <taxon>Haloferacaceae</taxon>
        <taxon>Halobellus</taxon>
    </lineage>
</organism>
<dbReference type="Pfam" id="PF24267">
    <property type="entry name" value="HVO_1552_C"/>
    <property type="match status" value="1"/>
</dbReference>
<dbReference type="EMBL" id="FNPB01000003">
    <property type="protein sequence ID" value="SDX86932.1"/>
    <property type="molecule type" value="Genomic_DNA"/>
</dbReference>
<dbReference type="InterPro" id="IPR036388">
    <property type="entry name" value="WH-like_DNA-bd_sf"/>
</dbReference>
<evidence type="ECO:0000313" key="4">
    <source>
        <dbReference type="Proteomes" id="UP000199170"/>
    </source>
</evidence>
<dbReference type="InterPro" id="IPR011991">
    <property type="entry name" value="ArsR-like_HTH"/>
</dbReference>
<dbReference type="AlphaFoldDB" id="A0A1H3F7G8"/>
<keyword evidence="1" id="KW-0472">Membrane</keyword>
<gene>
    <name evidence="3" type="ORF">SAMN04487946_103208</name>
</gene>
<reference evidence="4" key="1">
    <citation type="submission" date="2016-10" db="EMBL/GenBank/DDBJ databases">
        <authorList>
            <person name="Varghese N."/>
            <person name="Submissions S."/>
        </authorList>
    </citation>
    <scope>NUCLEOTIDE SEQUENCE [LARGE SCALE GENOMIC DNA]</scope>
    <source>
        <strain evidence="4">CGMCC 1.10118</strain>
    </source>
</reference>
<proteinExistence type="predicted"/>
<dbReference type="InterPro" id="IPR056525">
    <property type="entry name" value="HVO_1552_C"/>
</dbReference>
<dbReference type="Pfam" id="PF12840">
    <property type="entry name" value="HTH_20"/>
    <property type="match status" value="1"/>
</dbReference>
<dbReference type="InterPro" id="IPR036390">
    <property type="entry name" value="WH_DNA-bd_sf"/>
</dbReference>
<dbReference type="STRING" id="660517.SAMN04487946_103208"/>
<protein>
    <submittedName>
        <fullName evidence="3">Helix-turn-helix domain-containing protein</fullName>
    </submittedName>
</protein>
<dbReference type="RefSeq" id="WP_089766472.1">
    <property type="nucleotide sequence ID" value="NZ_FNPB01000003.1"/>
</dbReference>
<dbReference type="OrthoDB" id="11368at2157"/>
<dbReference type="CDD" id="cd00090">
    <property type="entry name" value="HTH_ARSR"/>
    <property type="match status" value="1"/>
</dbReference>
<keyword evidence="1" id="KW-1133">Transmembrane helix</keyword>
<dbReference type="SUPFAM" id="SSF46785">
    <property type="entry name" value="Winged helix' DNA-binding domain"/>
    <property type="match status" value="1"/>
</dbReference>
<sequence>MARLLPSQSEPDVDASPRVVGLDDDDADELLSVLSSKTARQLLGALHDEPTNPAALAETVDTSLQNVQYHLGRLESAGAIEVVDTAYSEKGREMNVYAPADRPLVVVATDNEETAGLSSALKSLLGGVGVVGIVSMLAQVAIEGFPFGAQTGSGGGDAGTFSAESTESAQIAADAAASTIPPGLLVFLGGLTVLLLWFGIWAVRERR</sequence>
<feature type="domain" description="HVO-1552 C-terminal" evidence="2">
    <location>
        <begin position="107"/>
        <end position="204"/>
    </location>
</feature>
<evidence type="ECO:0000256" key="1">
    <source>
        <dbReference type="SAM" id="Phobius"/>
    </source>
</evidence>
<feature type="transmembrane region" description="Helical" evidence="1">
    <location>
        <begin position="184"/>
        <end position="203"/>
    </location>
</feature>
<feature type="transmembrane region" description="Helical" evidence="1">
    <location>
        <begin position="124"/>
        <end position="142"/>
    </location>
</feature>
<keyword evidence="4" id="KW-1185">Reference proteome</keyword>